<gene>
    <name evidence="3" type="ORF">KAF25_010824</name>
</gene>
<organism evidence="3 4">
    <name type="scientific">Fusarium avenaceum</name>
    <dbReference type="NCBI Taxonomy" id="40199"/>
    <lineage>
        <taxon>Eukaryota</taxon>
        <taxon>Fungi</taxon>
        <taxon>Dikarya</taxon>
        <taxon>Ascomycota</taxon>
        <taxon>Pezizomycotina</taxon>
        <taxon>Sordariomycetes</taxon>
        <taxon>Hypocreomycetidae</taxon>
        <taxon>Hypocreales</taxon>
        <taxon>Nectriaceae</taxon>
        <taxon>Fusarium</taxon>
        <taxon>Fusarium tricinctum species complex</taxon>
    </lineage>
</organism>
<evidence type="ECO:0000256" key="1">
    <source>
        <dbReference type="SAM" id="SignalP"/>
    </source>
</evidence>
<dbReference type="EMBL" id="JAGPUO010000014">
    <property type="protein sequence ID" value="KAG5658643.1"/>
    <property type="molecule type" value="Genomic_DNA"/>
</dbReference>
<evidence type="ECO:0000313" key="4">
    <source>
        <dbReference type="Proteomes" id="UP000782241"/>
    </source>
</evidence>
<dbReference type="InterPro" id="IPR029058">
    <property type="entry name" value="AB_hydrolase_fold"/>
</dbReference>
<dbReference type="InterPro" id="IPR005152">
    <property type="entry name" value="Lipase_secreted"/>
</dbReference>
<feature type="domain" description="AB hydrolase-1" evidence="2">
    <location>
        <begin position="131"/>
        <end position="377"/>
    </location>
</feature>
<feature type="signal peptide" evidence="1">
    <location>
        <begin position="1"/>
        <end position="20"/>
    </location>
</feature>
<dbReference type="InterPro" id="IPR000073">
    <property type="entry name" value="AB_hydrolase_1"/>
</dbReference>
<dbReference type="AlphaFoldDB" id="A0A9P7GYL6"/>
<evidence type="ECO:0000259" key="2">
    <source>
        <dbReference type="Pfam" id="PF12697"/>
    </source>
</evidence>
<dbReference type="Proteomes" id="UP000782241">
    <property type="component" value="Unassembled WGS sequence"/>
</dbReference>
<feature type="chain" id="PRO_5040134013" description="AB hydrolase-1 domain-containing protein" evidence="1">
    <location>
        <begin position="21"/>
        <end position="453"/>
    </location>
</feature>
<protein>
    <recommendedName>
        <fullName evidence="2">AB hydrolase-1 domain-containing protein</fullName>
    </recommendedName>
</protein>
<evidence type="ECO:0000313" key="3">
    <source>
        <dbReference type="EMBL" id="KAG5658643.1"/>
    </source>
</evidence>
<proteinExistence type="predicted"/>
<comment type="caution">
    <text evidence="3">The sequence shown here is derived from an EMBL/GenBank/DDBJ whole genome shotgun (WGS) entry which is preliminary data.</text>
</comment>
<dbReference type="Gene3D" id="3.40.50.1820">
    <property type="entry name" value="alpha/beta hydrolase"/>
    <property type="match status" value="2"/>
</dbReference>
<keyword evidence="4" id="KW-1185">Reference proteome</keyword>
<accession>A0A9P7GYL6</accession>
<dbReference type="Pfam" id="PF12697">
    <property type="entry name" value="Abhydrolase_6"/>
    <property type="match status" value="1"/>
</dbReference>
<dbReference type="GO" id="GO:0004806">
    <property type="term" value="F:triacylglycerol lipase activity"/>
    <property type="evidence" value="ECO:0007669"/>
    <property type="project" value="InterPro"/>
</dbReference>
<dbReference type="PANTHER" id="PTHR34853">
    <property type="match status" value="1"/>
</dbReference>
<reference evidence="3" key="1">
    <citation type="submission" date="2021-04" db="EMBL/GenBank/DDBJ databases">
        <title>Draft genome of Fusarium avenaceum strain F156N33, isolated from an atmospheric sample in Virginia.</title>
        <authorList>
            <person name="Yang S."/>
            <person name="Vinatzer B.A."/>
            <person name="Coleman J."/>
        </authorList>
    </citation>
    <scope>NUCLEOTIDE SEQUENCE</scope>
    <source>
        <strain evidence="3">F156N33</strain>
    </source>
</reference>
<dbReference type="PANTHER" id="PTHR34853:SF1">
    <property type="entry name" value="LIPASE 5"/>
    <property type="match status" value="1"/>
</dbReference>
<dbReference type="GO" id="GO:0016042">
    <property type="term" value="P:lipid catabolic process"/>
    <property type="evidence" value="ECO:0007669"/>
    <property type="project" value="InterPro"/>
</dbReference>
<sequence length="453" mass="49565">MLFQLITRSLLAGAFTVAAAQDPNNCDVKCQTGYRKALTGETSQWVNQNITTDDFYSNPANLSSYAAGDLVKWADVPSDQVSSRWTLPGGLSMSRFFYMSEDIDGNPIPATGFVIVPYTNPLGKDKPFRTVVWAHGTAGGTQQCAPSNHRGLFYEWRGPFALSQQGYVVIAPDYTGQGSDTRQGFMYEAGALHAADVSHGLKAARTVLGDRITQEWVVVGHSEGGLSAWRTCEREAMPGKATGGFLGAVAIAPALQPIKLVREAFRRANGGPVGDVNSIFLVQSLSRLYPSMKIENYFSDIVLSRIPLAEQGCIGTGSALYSSLTEKQLYKNTSWISHPDFLDWSKRYNGAGLHALAAPMLVIQGEADLRVYPNYTEEDYNATCKEFPESTAEYKLYPDIDHFAITEASQPDYLPWIADRFNNVTLSKGCTRGVVNPATEKFGIVSQNWAAIS</sequence>
<name>A0A9P7GYL6_9HYPO</name>
<keyword evidence="1" id="KW-0732">Signal</keyword>
<dbReference type="SUPFAM" id="SSF53474">
    <property type="entry name" value="alpha/beta-Hydrolases"/>
    <property type="match status" value="1"/>
</dbReference>